<reference evidence="1 2" key="1">
    <citation type="journal article" date="2008" name="Appl. Environ. Microbiol.">
        <title>Genomic insights into Mn(II) oxidation by the marine alphaproteobacterium Aurantimonas sp. strain SI85-9A1.</title>
        <authorList>
            <person name="Dick G.J."/>
            <person name="Podell S."/>
            <person name="Johnson H.A."/>
            <person name="Rivera-Espinoza Y."/>
            <person name="Bernier-Latmani R."/>
            <person name="McCarthy J.K."/>
            <person name="Torpey J.W."/>
            <person name="Clement B.G."/>
            <person name="Gaasterland T."/>
            <person name="Tebo B.M."/>
        </authorList>
    </citation>
    <scope>NUCLEOTIDE SEQUENCE [LARGE SCALE GENOMIC DNA]</scope>
    <source>
        <strain evidence="1 2">SI85-9A1</strain>
    </source>
</reference>
<dbReference type="EMBL" id="AAPJ01000002">
    <property type="protein sequence ID" value="EAS50474.1"/>
    <property type="molecule type" value="Genomic_DNA"/>
</dbReference>
<evidence type="ECO:0008006" key="3">
    <source>
        <dbReference type="Google" id="ProtNLM"/>
    </source>
</evidence>
<protein>
    <recommendedName>
        <fullName evidence="3">Proteinase inhibitor I78</fullName>
    </recommendedName>
</protein>
<name>Q1YKP9_AURMS</name>
<dbReference type="Proteomes" id="UP000000321">
    <property type="component" value="Unassembled WGS sequence"/>
</dbReference>
<evidence type="ECO:0000313" key="2">
    <source>
        <dbReference type="Proteomes" id="UP000000321"/>
    </source>
</evidence>
<dbReference type="Gene3D" id="3.30.10.10">
    <property type="entry name" value="Trypsin Inhibitor V, subunit A"/>
    <property type="match status" value="1"/>
</dbReference>
<dbReference type="Pfam" id="PF11720">
    <property type="entry name" value="Inhibitor_I78"/>
    <property type="match status" value="1"/>
</dbReference>
<dbReference type="InterPro" id="IPR021719">
    <property type="entry name" value="Prot_inh_I78"/>
</dbReference>
<sequence>MPLPSLPVPALGLRRIDQNRAGLRRCPSKNMMKDVSMMRPISLALLTSAALLVAGCASERLDPAGLRAQSDGRMGGGTALPPMPGGGTAGTNGRLAPGGPAIGSCNPEAARYLIGEIANVETVEAAKAATGAETVRVLYPNQPVTQEFVSGRLNMETDNANRVTQVRCG</sequence>
<comment type="caution">
    <text evidence="1">The sequence shown here is derived from an EMBL/GenBank/DDBJ whole genome shotgun (WGS) entry which is preliminary data.</text>
</comment>
<dbReference type="AlphaFoldDB" id="Q1YKP9"/>
<keyword evidence="2" id="KW-1185">Reference proteome</keyword>
<accession>Q1YKP9</accession>
<dbReference type="BioCyc" id="AURANTIMONAS:SI859A1_00593-MONOMER"/>
<proteinExistence type="predicted"/>
<evidence type="ECO:0000313" key="1">
    <source>
        <dbReference type="EMBL" id="EAS50474.1"/>
    </source>
</evidence>
<organism evidence="1 2">
    <name type="scientific">Aurantimonas manganoxydans (strain ATCC BAA-1229 / DSM 21871 / SI85-9A1)</name>
    <dbReference type="NCBI Taxonomy" id="287752"/>
    <lineage>
        <taxon>Bacteria</taxon>
        <taxon>Pseudomonadati</taxon>
        <taxon>Pseudomonadota</taxon>
        <taxon>Alphaproteobacteria</taxon>
        <taxon>Hyphomicrobiales</taxon>
        <taxon>Aurantimonadaceae</taxon>
        <taxon>Aurantimonas</taxon>
    </lineage>
</organism>
<gene>
    <name evidence="1" type="ORF">SI859A1_00593</name>
</gene>
<dbReference type="HOGENOM" id="CLU_1576729_0_0_5"/>